<accession>A0A0G4HT91</accession>
<evidence type="ECO:0000313" key="3">
    <source>
        <dbReference type="EMBL" id="CEM47593.1"/>
    </source>
</evidence>
<dbReference type="InterPro" id="IPR043155">
    <property type="entry name" value="VPS33_dom3b"/>
</dbReference>
<dbReference type="PANTHER" id="PTHR11679">
    <property type="entry name" value="VESICLE PROTEIN SORTING-ASSOCIATED"/>
    <property type="match status" value="1"/>
</dbReference>
<dbReference type="Pfam" id="PF00995">
    <property type="entry name" value="Sec1"/>
    <property type="match status" value="1"/>
</dbReference>
<dbReference type="Gene3D" id="3.40.50.1910">
    <property type="match status" value="2"/>
</dbReference>
<gene>
    <name evidence="3" type="ORF">Cvel_31327</name>
</gene>
<dbReference type="Gene3D" id="1.25.40.850">
    <property type="match status" value="1"/>
</dbReference>
<feature type="non-terminal residue" evidence="3">
    <location>
        <position position="1"/>
    </location>
</feature>
<feature type="compositionally biased region" description="Low complexity" evidence="2">
    <location>
        <begin position="567"/>
        <end position="581"/>
    </location>
</feature>
<protein>
    <submittedName>
        <fullName evidence="3">Uncharacterized protein</fullName>
    </submittedName>
</protein>
<sequence length="692" mass="74289">TNAVIFIPRRAEHCVQLLRQHNVFSCLDVHSLPFFLFPLDNDVISMEERNTFSNFHVQGDPTTLFNFAGGLLQLQELCGGVIPHIRAIGPAAKYVADSLMRLRREQQAALAEGGRGGAQGGSRLRSDGGLLSPGCAVGGDSDPLSCMGVLSDDSVLSCAPDPHAPLVPPVKHILHTQAVRAKTRIRPQGAEVSSGTGVGASTPFGALKTNAGETVGPSPSESPPSAFDPSASAGAAVGEEAGVWAPQIEVAVLIDRRVDLVTPLVTPFTYEAMLDLVFGISNSYVEVSGDILPPPAQQQKEKAGESPAPPPRAKKTKVSLNSNDRLYDEIRDKHISVLGPLLHSRAAEIQQAYKKKDTLKSLPEINEFMKTFKQLQADHGSLSTHVNLASHINKHAKEEQVFRQLQLEDEIMGGSHTNGPSADLVQRVEEIADSGAPVTEFLRMACMLSLASNGLKAKQMDQLRNACIQTYGFHELVTLLNLDSLGLFRLNQGRSTWDNVKSAFDLLAEEGKTPEGDVSEVCSGYAPLSVRLVQKLHSSPRGWRAYADSLNLLLGPALEVQQQAPHSSAASSAPSAGTGAAAAGGGKAAERQRERARDRGAMKRLDKDGKPTPTVVLVCFLGGCTYAEVAALRRLNQLEGRVRRYVVATTEMINSRTLLESLRPKMPSGTSIPLGSNLAAPYSVPLRGKFEW</sequence>
<dbReference type="InterPro" id="IPR027482">
    <property type="entry name" value="Sec1-like_dom2"/>
</dbReference>
<dbReference type="SUPFAM" id="SSF56815">
    <property type="entry name" value="Sec1/munc18-like (SM) proteins"/>
    <property type="match status" value="1"/>
</dbReference>
<dbReference type="EMBL" id="CDMZ01003788">
    <property type="protein sequence ID" value="CEM47593.1"/>
    <property type="molecule type" value="Genomic_DNA"/>
</dbReference>
<feature type="compositionally biased region" description="Basic and acidic residues" evidence="2">
    <location>
        <begin position="588"/>
        <end position="607"/>
    </location>
</feature>
<reference evidence="3" key="1">
    <citation type="submission" date="2014-11" db="EMBL/GenBank/DDBJ databases">
        <authorList>
            <person name="Otto D Thomas"/>
            <person name="Naeem Raeece"/>
        </authorList>
    </citation>
    <scope>NUCLEOTIDE SEQUENCE</scope>
</reference>
<proteinExistence type="inferred from homology"/>
<dbReference type="Gene3D" id="3.90.830.10">
    <property type="entry name" value="Syntaxin Binding Protein 1, Chain A, domain 2"/>
    <property type="match status" value="1"/>
</dbReference>
<evidence type="ECO:0000256" key="1">
    <source>
        <dbReference type="ARBA" id="ARBA00009884"/>
    </source>
</evidence>
<feature type="region of interest" description="Disordered" evidence="2">
    <location>
        <begin position="291"/>
        <end position="321"/>
    </location>
</feature>
<dbReference type="AlphaFoldDB" id="A0A0G4HT91"/>
<organism evidence="3">
    <name type="scientific">Chromera velia CCMP2878</name>
    <dbReference type="NCBI Taxonomy" id="1169474"/>
    <lineage>
        <taxon>Eukaryota</taxon>
        <taxon>Sar</taxon>
        <taxon>Alveolata</taxon>
        <taxon>Colpodellida</taxon>
        <taxon>Chromeraceae</taxon>
        <taxon>Chromera</taxon>
    </lineage>
</organism>
<dbReference type="GO" id="GO:0016192">
    <property type="term" value="P:vesicle-mediated transport"/>
    <property type="evidence" value="ECO:0007669"/>
    <property type="project" value="InterPro"/>
</dbReference>
<dbReference type="InterPro" id="IPR043127">
    <property type="entry name" value="Sec-1-like_dom3a"/>
</dbReference>
<dbReference type="InterPro" id="IPR036045">
    <property type="entry name" value="Sec1-like_sf"/>
</dbReference>
<comment type="similarity">
    <text evidence="1">Belongs to the STXBP/unc-18/SEC1 family.</text>
</comment>
<feature type="compositionally biased region" description="Low complexity" evidence="2">
    <location>
        <begin position="217"/>
        <end position="233"/>
    </location>
</feature>
<dbReference type="InterPro" id="IPR001619">
    <property type="entry name" value="Sec1-like"/>
</dbReference>
<feature type="region of interest" description="Disordered" evidence="2">
    <location>
        <begin position="184"/>
        <end position="233"/>
    </location>
</feature>
<dbReference type="VEuPathDB" id="CryptoDB:Cvel_31327"/>
<feature type="region of interest" description="Disordered" evidence="2">
    <location>
        <begin position="563"/>
        <end position="607"/>
    </location>
</feature>
<evidence type="ECO:0000256" key="2">
    <source>
        <dbReference type="SAM" id="MobiDB-lite"/>
    </source>
</evidence>
<name>A0A0G4HT91_9ALVE</name>